<dbReference type="RefSeq" id="XP_661142.1">
    <property type="nucleotide sequence ID" value="XM_656050.1"/>
</dbReference>
<dbReference type="HOGENOM" id="CLU_1421400_0_0_1"/>
<feature type="coiled-coil region" evidence="1">
    <location>
        <begin position="13"/>
        <end position="61"/>
    </location>
</feature>
<reference evidence="3" key="2">
    <citation type="journal article" date="2009" name="Fungal Genet. Biol.">
        <title>The 2008 update of the Aspergillus nidulans genome annotation: a community effort.</title>
        <authorList>
            <person name="Wortman J.R."/>
            <person name="Gilsenan J.M."/>
            <person name="Joardar V."/>
            <person name="Deegan J."/>
            <person name="Clutterbuck J."/>
            <person name="Andersen M.R."/>
            <person name="Archer D."/>
            <person name="Bencina M."/>
            <person name="Braus G."/>
            <person name="Coutinho P."/>
            <person name="von Dohren H."/>
            <person name="Doonan J."/>
            <person name="Driessen A.J."/>
            <person name="Durek P."/>
            <person name="Espeso E."/>
            <person name="Fekete E."/>
            <person name="Flipphi M."/>
            <person name="Estrada C.G."/>
            <person name="Geysens S."/>
            <person name="Goldman G."/>
            <person name="de Groot P.W."/>
            <person name="Hansen K."/>
            <person name="Harris S.D."/>
            <person name="Heinekamp T."/>
            <person name="Helmstaedt K."/>
            <person name="Henrissat B."/>
            <person name="Hofmann G."/>
            <person name="Homan T."/>
            <person name="Horio T."/>
            <person name="Horiuchi H."/>
            <person name="James S."/>
            <person name="Jones M."/>
            <person name="Karaffa L."/>
            <person name="Karanyi Z."/>
            <person name="Kato M."/>
            <person name="Keller N."/>
            <person name="Kelly D.E."/>
            <person name="Kiel J.A."/>
            <person name="Kim J.M."/>
            <person name="van der Klei I.J."/>
            <person name="Klis F.M."/>
            <person name="Kovalchuk A."/>
            <person name="Krasevec N."/>
            <person name="Kubicek C.P."/>
            <person name="Liu B."/>
            <person name="Maccabe A."/>
            <person name="Meyer V."/>
            <person name="Mirabito P."/>
            <person name="Miskei M."/>
            <person name="Mos M."/>
            <person name="Mullins J."/>
            <person name="Nelson D.R."/>
            <person name="Nielsen J."/>
            <person name="Oakley B.R."/>
            <person name="Osmani S.A."/>
            <person name="Pakula T."/>
            <person name="Paszewski A."/>
            <person name="Paulsen I."/>
            <person name="Pilsyk S."/>
            <person name="Pocsi I."/>
            <person name="Punt P.J."/>
            <person name="Ram A.F."/>
            <person name="Ren Q."/>
            <person name="Robellet X."/>
            <person name="Robson G."/>
            <person name="Seiboth B."/>
            <person name="van Solingen P."/>
            <person name="Specht T."/>
            <person name="Sun J."/>
            <person name="Taheri-Talesh N."/>
            <person name="Takeshita N."/>
            <person name="Ussery D."/>
            <person name="vanKuyk P.A."/>
            <person name="Visser H."/>
            <person name="van de Vondervoort P.J."/>
            <person name="de Vries R.P."/>
            <person name="Walton J."/>
            <person name="Xiang X."/>
            <person name="Xiong Y."/>
            <person name="Zeng A.P."/>
            <person name="Brandt B.W."/>
            <person name="Cornell M.J."/>
            <person name="van den Hondel C.A."/>
            <person name="Visser J."/>
            <person name="Oliver S.G."/>
            <person name="Turner G."/>
        </authorList>
    </citation>
    <scope>GENOME REANNOTATION</scope>
    <source>
        <strain evidence="3">FGSC A4 / ATCC 38163 / CBS 112.46 / NRRL 194 / M139</strain>
    </source>
</reference>
<dbReference type="eggNOG" id="ENOG502QXCA">
    <property type="taxonomic scope" value="Eukaryota"/>
</dbReference>
<evidence type="ECO:0000313" key="2">
    <source>
        <dbReference type="EMBL" id="CBF75934.1"/>
    </source>
</evidence>
<dbReference type="GeneID" id="2872961"/>
<proteinExistence type="predicted"/>
<dbReference type="OrthoDB" id="4509126at2759"/>
<protein>
    <submittedName>
        <fullName evidence="2">Zinc knuckle domain protein (AFU_orthologue AFUA_7G07090)</fullName>
    </submittedName>
</protein>
<reference evidence="3" key="1">
    <citation type="journal article" date="2005" name="Nature">
        <title>Sequencing of Aspergillus nidulans and comparative analysis with A. fumigatus and A. oryzae.</title>
        <authorList>
            <person name="Galagan J.E."/>
            <person name="Calvo S.E."/>
            <person name="Cuomo C."/>
            <person name="Ma L.J."/>
            <person name="Wortman J.R."/>
            <person name="Batzoglou S."/>
            <person name="Lee S.I."/>
            <person name="Basturkmen M."/>
            <person name="Spevak C.C."/>
            <person name="Clutterbuck J."/>
            <person name="Kapitonov V."/>
            <person name="Jurka J."/>
            <person name="Scazzocchio C."/>
            <person name="Farman M."/>
            <person name="Butler J."/>
            <person name="Purcell S."/>
            <person name="Harris S."/>
            <person name="Braus G.H."/>
            <person name="Draht O."/>
            <person name="Busch S."/>
            <person name="D'Enfert C."/>
            <person name="Bouchier C."/>
            <person name="Goldman G.H."/>
            <person name="Bell-Pedersen D."/>
            <person name="Griffiths-Jones S."/>
            <person name="Doonan J.H."/>
            <person name="Yu J."/>
            <person name="Vienken K."/>
            <person name="Pain A."/>
            <person name="Freitag M."/>
            <person name="Selker E.U."/>
            <person name="Archer D.B."/>
            <person name="Penalva M.A."/>
            <person name="Oakley B.R."/>
            <person name="Momany M."/>
            <person name="Tanaka T."/>
            <person name="Kumagai T."/>
            <person name="Asai K."/>
            <person name="Machida M."/>
            <person name="Nierman W.C."/>
            <person name="Denning D.W."/>
            <person name="Caddick M."/>
            <person name="Hynes M."/>
            <person name="Paoletti M."/>
            <person name="Fischer R."/>
            <person name="Miller B."/>
            <person name="Dyer P."/>
            <person name="Sachs M.S."/>
            <person name="Osmani S.A."/>
            <person name="Birren B.W."/>
        </authorList>
    </citation>
    <scope>NUCLEOTIDE SEQUENCE [LARGE SCALE GENOMIC DNA]</scope>
    <source>
        <strain evidence="3">FGSC A4 / ATCC 38163 / CBS 112.46 / NRRL 194 / M139</strain>
    </source>
</reference>
<accession>C8V4R9</accession>
<evidence type="ECO:0000313" key="3">
    <source>
        <dbReference type="Proteomes" id="UP000000560"/>
    </source>
</evidence>
<accession>Q5B7E2</accession>
<gene>
    <name evidence="2" type="ORF">ANIA_03538</name>
</gene>
<dbReference type="Proteomes" id="UP000000560">
    <property type="component" value="Chromosome II"/>
</dbReference>
<dbReference type="OMA" id="QSWASIA"/>
<evidence type="ECO:0000256" key="1">
    <source>
        <dbReference type="SAM" id="Coils"/>
    </source>
</evidence>
<dbReference type="InParanoid" id="Q5B7E2"/>
<keyword evidence="3" id="KW-1185">Reference proteome</keyword>
<dbReference type="EMBL" id="BN001302">
    <property type="protein sequence ID" value="CBF75934.1"/>
    <property type="molecule type" value="Genomic_DNA"/>
</dbReference>
<organism evidence="2 3">
    <name type="scientific">Emericella nidulans (strain FGSC A4 / ATCC 38163 / CBS 112.46 / NRRL 194 / M139)</name>
    <name type="common">Aspergillus nidulans</name>
    <dbReference type="NCBI Taxonomy" id="227321"/>
    <lineage>
        <taxon>Eukaryota</taxon>
        <taxon>Fungi</taxon>
        <taxon>Dikarya</taxon>
        <taxon>Ascomycota</taxon>
        <taxon>Pezizomycotina</taxon>
        <taxon>Eurotiomycetes</taxon>
        <taxon>Eurotiomycetidae</taxon>
        <taxon>Eurotiales</taxon>
        <taxon>Aspergillaceae</taxon>
        <taxon>Aspergillus</taxon>
        <taxon>Aspergillus subgen. Nidulantes</taxon>
    </lineage>
</organism>
<sequence>MIASLVISLRKAVAQQTNIIEAARAEIREIKTEQKALKGQNTELQEEIQTLRAQIETQATANPPPKSWAEVAASNSPYNTNTIICQPQRELNCIQISTARRTEDHNDKANNNTFTRFLPTDTANNYIRTALANTGPTKDVQVAGVGTTKTGYIIRFRDTQSAETAQNNTAWLEELGNKSKLVKPQFSIVVY</sequence>
<dbReference type="STRING" id="227321.Q5B7E2"/>
<dbReference type="AlphaFoldDB" id="Q5B7E2"/>
<dbReference type="KEGG" id="ani:ANIA_03538"/>
<keyword evidence="1" id="KW-0175">Coiled coil</keyword>
<name>Q5B7E2_EMENI</name>
<dbReference type="VEuPathDB" id="FungiDB:AN3538"/>